<dbReference type="SUPFAM" id="SSF81296">
    <property type="entry name" value="E set domains"/>
    <property type="match status" value="1"/>
</dbReference>
<dbReference type="UniPathway" id="UPA00299"/>
<proteinExistence type="inferred from homology"/>
<dbReference type="HOGENOM" id="CLU_020726_2_0_11"/>
<gene>
    <name evidence="19" type="ORF">HMPREF9233_00035</name>
</gene>
<evidence type="ECO:0000259" key="18">
    <source>
        <dbReference type="SMART" id="SM00642"/>
    </source>
</evidence>
<evidence type="ECO:0000313" key="19">
    <source>
        <dbReference type="EMBL" id="EKU95947.1"/>
    </source>
</evidence>
<sequence>MALFVWAPQAERGVEISYSSGVEDWARAALHPLTQEDIDSAPPALARTLGRGSGWWVFPHDLEPGTRYSYSLDGGMNLPDPRSRYQPEGAHGPSQIVDVESFKFSDFPGIDPLGKVFYELHIGTFTPAGTFDSAAEKLPYLRSLGVDVVEVMPIQPVPGKRNWGYDGVDLYAVTANYGGPAAFARFVEAAHQAGLGVCLDVVYNHFGADGNYLAQFGPYFTEAHHTPWGAAINFDGEECQAVRQFFVDNALQWVRDYRVDVLRLDAVHAIIDDSERHILAEISDAVAQFAEQSGRRIGLVAESDLNDPAMVSPTSEGGYGMDMQWTDDVHHALHVATTDETFAYYHDFSLPGALEKAMRHVFAHDGNYSSFRKKNWGKPVSDAIDSGRFLVYTENHDQVGNRAIGDRRGAMHSLGALAAADALATLSPFSYMIFQGQEWASSSPFQFFTDHDEELGALVDEGRAHEFEDWDWMSIYGTDVSVPSPQAETTFAASHLDWSESESEEHAYYLQITRELLRLRRESQDFASSDRVDSEVMRLGPAGYYRRGGSFVAFNLDDEAPATVTLPRADLALALAWNSELEINQIPARGAEEPPLGIEVHFPGPGFAVFLPASA</sequence>
<organism evidence="19 20">
    <name type="scientific">Actinobaculum massiliense ACS-171-V-Col2</name>
    <dbReference type="NCBI Taxonomy" id="883066"/>
    <lineage>
        <taxon>Bacteria</taxon>
        <taxon>Bacillati</taxon>
        <taxon>Actinomycetota</taxon>
        <taxon>Actinomycetes</taxon>
        <taxon>Actinomycetales</taxon>
        <taxon>Actinomycetaceae</taxon>
        <taxon>Actinobaculum</taxon>
    </lineage>
</organism>
<keyword evidence="6" id="KW-0963">Cytoplasm</keyword>
<keyword evidence="7 14" id="KW-0378">Hydrolase</keyword>
<evidence type="ECO:0000313" key="20">
    <source>
        <dbReference type="Proteomes" id="UP000009888"/>
    </source>
</evidence>
<evidence type="ECO:0000256" key="10">
    <source>
        <dbReference type="ARBA" id="ARBA00032057"/>
    </source>
</evidence>
<dbReference type="NCBIfam" id="TIGR02402">
    <property type="entry name" value="trehalose_TreZ"/>
    <property type="match status" value="1"/>
</dbReference>
<evidence type="ECO:0000256" key="8">
    <source>
        <dbReference type="ARBA" id="ARBA00023277"/>
    </source>
</evidence>
<evidence type="ECO:0000256" key="17">
    <source>
        <dbReference type="PIRSR" id="PIRSR006337-3"/>
    </source>
</evidence>
<dbReference type="GO" id="GO:0033942">
    <property type="term" value="F:4-alpha-D-(1-&gt;4)-alpha-D-glucanotrehalose trehalohydrolase activity"/>
    <property type="evidence" value="ECO:0007669"/>
    <property type="project" value="UniProtKB-EC"/>
</dbReference>
<dbReference type="Proteomes" id="UP000009888">
    <property type="component" value="Unassembled WGS sequence"/>
</dbReference>
<evidence type="ECO:0000256" key="1">
    <source>
        <dbReference type="ARBA" id="ARBA00004496"/>
    </source>
</evidence>
<comment type="caution">
    <text evidence="19">The sequence shown here is derived from an EMBL/GenBank/DDBJ whole genome shotgun (WGS) entry which is preliminary data.</text>
</comment>
<keyword evidence="8" id="KW-0119">Carbohydrate metabolism</keyword>
<comment type="pathway">
    <text evidence="2 14">Glycan biosynthesis; trehalose biosynthesis.</text>
</comment>
<dbReference type="PATRIC" id="fig|883066.3.peg.36"/>
<dbReference type="eggNOG" id="COG0296">
    <property type="taxonomic scope" value="Bacteria"/>
</dbReference>
<dbReference type="InterPro" id="IPR013783">
    <property type="entry name" value="Ig-like_fold"/>
</dbReference>
<feature type="binding site" evidence="16">
    <location>
        <begin position="263"/>
        <end position="268"/>
    </location>
    <ligand>
        <name>substrate</name>
    </ligand>
</feature>
<dbReference type="InterPro" id="IPR044901">
    <property type="entry name" value="Trehalose_TreZ_E-set_sf"/>
</dbReference>
<evidence type="ECO:0000256" key="15">
    <source>
        <dbReference type="PIRSR" id="PIRSR006337-1"/>
    </source>
</evidence>
<dbReference type="PANTHER" id="PTHR43651:SF11">
    <property type="entry name" value="MALTO-OLIGOSYLTREHALOSE TREHALOHYDROLASE"/>
    <property type="match status" value="1"/>
</dbReference>
<comment type="similarity">
    <text evidence="3 14">Belongs to the glycosyl hydrolase 13 family.</text>
</comment>
<dbReference type="CDD" id="cd02853">
    <property type="entry name" value="E_set_MTHase_like_N"/>
    <property type="match status" value="1"/>
</dbReference>
<dbReference type="GO" id="GO:0005737">
    <property type="term" value="C:cytoplasm"/>
    <property type="evidence" value="ECO:0007669"/>
    <property type="project" value="UniProtKB-SubCell"/>
</dbReference>
<comment type="catalytic activity">
    <reaction evidence="12 14">
        <text>hydrolysis of (1-&gt;4)-alpha-D-glucosidic linkage in 4-alpha-D-[(1-&gt;4)-alpha-D-glucanosyl]n trehalose to yield trehalose and (1-&gt;4)-alpha-D-glucan.</text>
        <dbReference type="EC" id="3.2.1.141"/>
    </reaction>
</comment>
<evidence type="ECO:0000256" key="3">
    <source>
        <dbReference type="ARBA" id="ARBA00008061"/>
    </source>
</evidence>
<dbReference type="SMART" id="SM00642">
    <property type="entry name" value="Aamy"/>
    <property type="match status" value="1"/>
</dbReference>
<dbReference type="RefSeq" id="WP_007000253.1">
    <property type="nucleotide sequence ID" value="NZ_JH992955.1"/>
</dbReference>
<evidence type="ECO:0000256" key="5">
    <source>
        <dbReference type="ARBA" id="ARBA00015938"/>
    </source>
</evidence>
<evidence type="ECO:0000256" key="11">
    <source>
        <dbReference type="ARBA" id="ARBA00033284"/>
    </source>
</evidence>
<evidence type="ECO:0000256" key="4">
    <source>
        <dbReference type="ARBA" id="ARBA00012268"/>
    </source>
</evidence>
<dbReference type="InterPro" id="IPR017853">
    <property type="entry name" value="GH"/>
</dbReference>
<dbReference type="PANTHER" id="PTHR43651">
    <property type="entry name" value="1,4-ALPHA-GLUCAN-BRANCHING ENZYME"/>
    <property type="match status" value="1"/>
</dbReference>
<dbReference type="EC" id="3.2.1.141" evidence="4 13"/>
<evidence type="ECO:0000256" key="13">
    <source>
        <dbReference type="NCBIfam" id="TIGR02402"/>
    </source>
</evidence>
<feature type="binding site" evidence="16">
    <location>
        <begin position="327"/>
        <end position="331"/>
    </location>
    <ligand>
        <name>substrate</name>
    </ligand>
</feature>
<feature type="active site" description="Nucleophile" evidence="15">
    <location>
        <position position="265"/>
    </location>
</feature>
<dbReference type="EMBL" id="AGWL01000001">
    <property type="protein sequence ID" value="EKU95947.1"/>
    <property type="molecule type" value="Genomic_DNA"/>
</dbReference>
<evidence type="ECO:0000256" key="6">
    <source>
        <dbReference type="ARBA" id="ARBA00022490"/>
    </source>
</evidence>
<dbReference type="STRING" id="202789.GCA_001457435_00104"/>
<keyword evidence="20" id="KW-1185">Reference proteome</keyword>
<protein>
    <recommendedName>
        <fullName evidence="5 13">Malto-oligosyltrehalose trehalohydrolase</fullName>
        <shortName evidence="14">MTHase</shortName>
        <ecNumber evidence="4 13">3.2.1.141</ecNumber>
    </recommendedName>
    <alternativeName>
        <fullName evidence="11 14">4-alpha-D-((1-&gt;4)-alpha-D-glucano)trehalose trehalohydrolase</fullName>
    </alternativeName>
    <alternativeName>
        <fullName evidence="10 14">Maltooligosyl trehalose trehalohydrolase</fullName>
    </alternativeName>
</protein>
<dbReference type="PIRSF" id="PIRSF006337">
    <property type="entry name" value="Trehalose_TreZ"/>
    <property type="match status" value="1"/>
</dbReference>
<evidence type="ECO:0000256" key="12">
    <source>
        <dbReference type="ARBA" id="ARBA00034013"/>
    </source>
</evidence>
<dbReference type="GO" id="GO:0005992">
    <property type="term" value="P:trehalose biosynthetic process"/>
    <property type="evidence" value="ECO:0007669"/>
    <property type="project" value="UniProtKB-UniRule"/>
</dbReference>
<dbReference type="Pfam" id="PF00128">
    <property type="entry name" value="Alpha-amylase"/>
    <property type="match status" value="1"/>
</dbReference>
<feature type="domain" description="Glycosyl hydrolase family 13 catalytic" evidence="18">
    <location>
        <begin position="95"/>
        <end position="463"/>
    </location>
</feature>
<keyword evidence="9 14" id="KW-0326">Glycosidase</keyword>
<evidence type="ECO:0000256" key="9">
    <source>
        <dbReference type="ARBA" id="ARBA00023295"/>
    </source>
</evidence>
<evidence type="ECO:0000256" key="14">
    <source>
        <dbReference type="PIRNR" id="PIRNR006337"/>
    </source>
</evidence>
<evidence type="ECO:0000256" key="2">
    <source>
        <dbReference type="ARBA" id="ARBA00005199"/>
    </source>
</evidence>
<feature type="site" description="Transition state stabilizer" evidence="17">
    <location>
        <position position="397"/>
    </location>
</feature>
<dbReference type="SUPFAM" id="SSF51445">
    <property type="entry name" value="(Trans)glycosidases"/>
    <property type="match status" value="1"/>
</dbReference>
<dbReference type="Gene3D" id="3.20.20.80">
    <property type="entry name" value="Glycosidases"/>
    <property type="match status" value="1"/>
</dbReference>
<accession>K9EYB1</accession>
<dbReference type="InterPro" id="IPR014756">
    <property type="entry name" value="Ig_E-set"/>
</dbReference>
<reference evidence="19 20" key="1">
    <citation type="submission" date="2012-09" db="EMBL/GenBank/DDBJ databases">
        <title>The Genome Sequence of Actinobaculum massiliae ACS-171-V-COL2.</title>
        <authorList>
            <consortium name="The Broad Institute Genome Sequencing Platform"/>
            <person name="Earl A."/>
            <person name="Ward D."/>
            <person name="Feldgarden M."/>
            <person name="Gevers D."/>
            <person name="Saerens B."/>
            <person name="Vaneechoutte M."/>
            <person name="Walker B."/>
            <person name="Young S.K."/>
            <person name="Zeng Q."/>
            <person name="Gargeya S."/>
            <person name="Fitzgerald M."/>
            <person name="Haas B."/>
            <person name="Abouelleil A."/>
            <person name="Alvarado L."/>
            <person name="Arachchi H.M."/>
            <person name="Berlin A."/>
            <person name="Chapman S.B."/>
            <person name="Goldberg J."/>
            <person name="Griggs A."/>
            <person name="Gujja S."/>
            <person name="Hansen M."/>
            <person name="Howarth C."/>
            <person name="Imamovic A."/>
            <person name="Larimer J."/>
            <person name="McCowen C."/>
            <person name="Montmayeur A."/>
            <person name="Murphy C."/>
            <person name="Neiman D."/>
            <person name="Pearson M."/>
            <person name="Priest M."/>
            <person name="Roberts A."/>
            <person name="Saif S."/>
            <person name="Shea T."/>
            <person name="Sisk P."/>
            <person name="Sykes S."/>
            <person name="Wortman J."/>
            <person name="Nusbaum C."/>
            <person name="Birren B."/>
        </authorList>
    </citation>
    <scope>NUCLEOTIDE SEQUENCE [LARGE SCALE GENOMIC DNA]</scope>
    <source>
        <strain evidence="20">ACS-171-V-Col2</strain>
    </source>
</reference>
<feature type="binding site" evidence="16">
    <location>
        <begin position="396"/>
        <end position="401"/>
    </location>
    <ligand>
        <name>substrate</name>
    </ligand>
</feature>
<dbReference type="AlphaFoldDB" id="K9EYB1"/>
<dbReference type="Gene3D" id="1.10.10.760">
    <property type="entry name" value="E-set domains of sugar-utilizing enzymes"/>
    <property type="match status" value="1"/>
</dbReference>
<evidence type="ECO:0000256" key="7">
    <source>
        <dbReference type="ARBA" id="ARBA00022801"/>
    </source>
</evidence>
<dbReference type="InterPro" id="IPR006047">
    <property type="entry name" value="GH13_cat_dom"/>
</dbReference>
<feature type="active site" description="Proton donor" evidence="15">
    <location>
        <position position="302"/>
    </location>
</feature>
<dbReference type="InterPro" id="IPR012768">
    <property type="entry name" value="Trehalose_TreZ"/>
</dbReference>
<evidence type="ECO:0000256" key="16">
    <source>
        <dbReference type="PIRSR" id="PIRSR006337-2"/>
    </source>
</evidence>
<name>K9EYB1_9ACTO</name>
<comment type="subcellular location">
    <subcellularLocation>
        <location evidence="1 15">Cytoplasm</location>
    </subcellularLocation>
</comment>
<dbReference type="Gene3D" id="2.60.40.10">
    <property type="entry name" value="Immunoglobulins"/>
    <property type="match status" value="1"/>
</dbReference>
<dbReference type="CDD" id="cd11325">
    <property type="entry name" value="AmyAc_GTHase"/>
    <property type="match status" value="1"/>
</dbReference>